<sequence>MSRPSPPTLFSRYIASLELWPVAARKVSLISACYSGACVDSDSDILSDAEVNSAEYALIDISDEEIAAGTAQSGIKTEEYQMVNLGGAVCGIIFSAMETSSTADYNHTYGALAQVLLPMALACHTDVSGAAEYFALNSAHASSLNRADQEKVLSTEDHRI</sequence>
<dbReference type="AlphaFoldDB" id="A0A2G5B5V3"/>
<proteinExistence type="predicted"/>
<name>A0A2G5B5V3_COERN</name>
<reference evidence="1 2" key="1">
    <citation type="journal article" date="2015" name="Genome Biol. Evol.">
        <title>Phylogenomic analyses indicate that early fungi evolved digesting cell walls of algal ancestors of land plants.</title>
        <authorList>
            <person name="Chang Y."/>
            <person name="Wang S."/>
            <person name="Sekimoto S."/>
            <person name="Aerts A.L."/>
            <person name="Choi C."/>
            <person name="Clum A."/>
            <person name="LaButti K.M."/>
            <person name="Lindquist E.A."/>
            <person name="Yee Ngan C."/>
            <person name="Ohm R.A."/>
            <person name="Salamov A.A."/>
            <person name="Grigoriev I.V."/>
            <person name="Spatafora J.W."/>
            <person name="Berbee M.L."/>
        </authorList>
    </citation>
    <scope>NUCLEOTIDE SEQUENCE [LARGE SCALE GENOMIC DNA]</scope>
    <source>
        <strain evidence="1 2">NRRL 1564</strain>
    </source>
</reference>
<dbReference type="Proteomes" id="UP000242474">
    <property type="component" value="Unassembled WGS sequence"/>
</dbReference>
<protein>
    <submittedName>
        <fullName evidence="1">Uncharacterized protein</fullName>
    </submittedName>
</protein>
<keyword evidence="2" id="KW-1185">Reference proteome</keyword>
<accession>A0A2G5B5V3</accession>
<organism evidence="1 2">
    <name type="scientific">Coemansia reversa (strain ATCC 12441 / NRRL 1564)</name>
    <dbReference type="NCBI Taxonomy" id="763665"/>
    <lineage>
        <taxon>Eukaryota</taxon>
        <taxon>Fungi</taxon>
        <taxon>Fungi incertae sedis</taxon>
        <taxon>Zoopagomycota</taxon>
        <taxon>Kickxellomycotina</taxon>
        <taxon>Kickxellomycetes</taxon>
        <taxon>Kickxellales</taxon>
        <taxon>Kickxellaceae</taxon>
        <taxon>Coemansia</taxon>
    </lineage>
</organism>
<gene>
    <name evidence="1" type="ORF">COEREDRAFT_10627</name>
</gene>
<evidence type="ECO:0000313" key="2">
    <source>
        <dbReference type="Proteomes" id="UP000242474"/>
    </source>
</evidence>
<evidence type="ECO:0000313" key="1">
    <source>
        <dbReference type="EMBL" id="PIA14097.1"/>
    </source>
</evidence>
<dbReference type="EMBL" id="KZ303521">
    <property type="protein sequence ID" value="PIA14097.1"/>
    <property type="molecule type" value="Genomic_DNA"/>
</dbReference>